<dbReference type="NCBIfam" id="TIGR02779">
    <property type="entry name" value="NHEJ_ligase_lig"/>
    <property type="match status" value="1"/>
</dbReference>
<dbReference type="PROSITE" id="PS50160">
    <property type="entry name" value="DNA_LIGASE_A3"/>
    <property type="match status" value="1"/>
</dbReference>
<dbReference type="Pfam" id="PF01068">
    <property type="entry name" value="DNA_ligase_A_M"/>
    <property type="match status" value="1"/>
</dbReference>
<dbReference type="Gene3D" id="3.90.920.10">
    <property type="entry name" value="DNA primase, PRIM domain"/>
    <property type="match status" value="1"/>
</dbReference>
<evidence type="ECO:0000256" key="9">
    <source>
        <dbReference type="ARBA" id="ARBA00022763"/>
    </source>
</evidence>
<keyword evidence="9" id="KW-0227">DNA damage</keyword>
<comment type="caution">
    <text evidence="23">The sequence shown here is derived from an EMBL/GenBank/DDBJ whole genome shotgun (WGS) entry which is preliminary data.</text>
</comment>
<keyword evidence="15" id="KW-0233">DNA recombination</keyword>
<keyword evidence="4" id="KW-0808">Transferase</keyword>
<feature type="domain" description="ATP-dependent DNA ligase family profile" evidence="22">
    <location>
        <begin position="325"/>
        <end position="416"/>
    </location>
</feature>
<keyword evidence="11" id="KW-0269">Exonuclease</keyword>
<organism evidence="23">
    <name type="scientific">Agrobacterium albertimagni</name>
    <dbReference type="NCBI Taxonomy" id="147266"/>
    <lineage>
        <taxon>Bacteria</taxon>
        <taxon>Pseudomonadati</taxon>
        <taxon>Pseudomonadota</taxon>
        <taxon>Alphaproteobacteria</taxon>
        <taxon>Hyphomicrobiales</taxon>
        <taxon>Rhizobiaceae</taxon>
        <taxon>Rhizobium/Agrobacterium group</taxon>
        <taxon>Agrobacterium</taxon>
    </lineage>
</organism>
<dbReference type="InterPro" id="IPR014144">
    <property type="entry name" value="LigD_PE_domain"/>
</dbReference>
<evidence type="ECO:0000256" key="6">
    <source>
        <dbReference type="ARBA" id="ARBA00022722"/>
    </source>
</evidence>
<dbReference type="SUPFAM" id="SSF50249">
    <property type="entry name" value="Nucleic acid-binding proteins"/>
    <property type="match status" value="1"/>
</dbReference>
<comment type="catalytic activity">
    <reaction evidence="20">
        <text>ATP + (deoxyribonucleotide)n-3'-hydroxyl + 5'-phospho-(deoxyribonucleotide)m = (deoxyribonucleotide)n+m + AMP + diphosphate.</text>
        <dbReference type="EC" id="6.5.1.1"/>
    </reaction>
</comment>
<evidence type="ECO:0000256" key="10">
    <source>
        <dbReference type="ARBA" id="ARBA00022801"/>
    </source>
</evidence>
<evidence type="ECO:0000256" key="12">
    <source>
        <dbReference type="ARBA" id="ARBA00022840"/>
    </source>
</evidence>
<dbReference type="EMBL" id="DSKI01000662">
    <property type="protein sequence ID" value="HEB44566.1"/>
    <property type="molecule type" value="Genomic_DNA"/>
</dbReference>
<evidence type="ECO:0000256" key="15">
    <source>
        <dbReference type="ARBA" id="ARBA00023172"/>
    </source>
</evidence>
<evidence type="ECO:0000256" key="1">
    <source>
        <dbReference type="ARBA" id="ARBA00001936"/>
    </source>
</evidence>
<feature type="region of interest" description="Disordered" evidence="21">
    <location>
        <begin position="1"/>
        <end position="27"/>
    </location>
</feature>
<dbReference type="PANTHER" id="PTHR42705:SF2">
    <property type="entry name" value="BIFUNCTIONAL NON-HOMOLOGOUS END JOINING PROTEIN LIGD"/>
    <property type="match status" value="1"/>
</dbReference>
<evidence type="ECO:0000256" key="18">
    <source>
        <dbReference type="ARBA" id="ARBA00023268"/>
    </source>
</evidence>
<dbReference type="GO" id="GO:0003887">
    <property type="term" value="F:DNA-directed DNA polymerase activity"/>
    <property type="evidence" value="ECO:0007669"/>
    <property type="project" value="UniProtKB-KW"/>
</dbReference>
<keyword evidence="18" id="KW-0511">Multifunctional enzyme</keyword>
<dbReference type="InterPro" id="IPR012310">
    <property type="entry name" value="DNA_ligase_ATP-dep_cent"/>
</dbReference>
<dbReference type="InterPro" id="IPR012309">
    <property type="entry name" value="DNA_ligase_ATP-dep_C"/>
</dbReference>
<sequence length="860" mass="94973">MSLSEYRRKRDFKATPEPKAAKATSRGNSFVIQKHAARRLHYDLRLEMDGVLKSWAVTRGPSLVPGDKRLAVHVEDHPLAYGDFEGVIPPGQYGSGEVIVWDRGTWEPLHDMRKGYKKGHLEFTLKGEKLGGHWHLVRMARKEDETRENWLLIKGEDEAARQTDDPDIVEEMPLSVKSGRSIESLKGDGKAAVWNSRKTGAKKAKRPAERGGSSSPNAASIKGGKAGSLPDFLAPALATLVKTVPKGSRWLHEIKLDGYRIQARIDHGRVQLLTRTGLDWTERFGERLVSALKGLPVQTALLDGEIMVESGNGSSDFSLLQQDLSDGRDDRFTYYIFDIMHLDGQDLTGASLRDRKALLEPLISEAGVPLKYSSHFDESGDLVLKHACRLSLEGVISKVADAPYRSGRGREWVKSKCTARQELVIGGYVPSSVSDKAIGSLIMGVNEADGLRHVGRVGTGYSRTLARQVFTRLQPLLRDKSPFKDKLTGAERKDAIFVEPELVAEIEFRGWTGDAHLRHASFRGLREDKAARDVIQEAPTAATSTKKAGIGKSGPAADKKMKGEAEAARRDITLTHPDRLYWPEAGVTKEGLADYYALVWPLIAPFIVDRPLALLRCPEGHEKTCFFQKHGWRGMRKEIITIRDPQDDEGHVGIHDIEGLLSLVQGAALEIHPWGSRAGDLERPDMVNIDLDPGPDVTWERVIDAAFEVRQRFEDMGLTGFVKTSGGKGLHVVAPLKPKARWPDVKAAMKALADSMSADSPTDYVSTVSKAKRKGKILIDYLRNGRGATAVAPYSTRARPGAPVSMPLSFEELSPDILPNHFTVENVPTRLASLDADPWADFRKAEAPLAFTAGRKRKSR</sequence>
<keyword evidence="5" id="KW-0548">Nucleotidyltransferase</keyword>
<dbReference type="GO" id="GO:0004527">
    <property type="term" value="F:exonuclease activity"/>
    <property type="evidence" value="ECO:0007669"/>
    <property type="project" value="UniProtKB-KW"/>
</dbReference>
<dbReference type="Gene3D" id="3.30.470.30">
    <property type="entry name" value="DNA ligase/mRNA capping enzyme"/>
    <property type="match status" value="1"/>
</dbReference>
<dbReference type="Pfam" id="PF13298">
    <property type="entry name" value="LigD_N"/>
    <property type="match status" value="1"/>
</dbReference>
<evidence type="ECO:0000256" key="3">
    <source>
        <dbReference type="ARBA" id="ARBA00022598"/>
    </source>
</evidence>
<dbReference type="InterPro" id="IPR033651">
    <property type="entry name" value="PaeLigD_Pol-like"/>
</dbReference>
<evidence type="ECO:0000256" key="21">
    <source>
        <dbReference type="SAM" id="MobiDB-lite"/>
    </source>
</evidence>
<evidence type="ECO:0000256" key="16">
    <source>
        <dbReference type="ARBA" id="ARBA00023204"/>
    </source>
</evidence>
<dbReference type="GO" id="GO:0003910">
    <property type="term" value="F:DNA ligase (ATP) activity"/>
    <property type="evidence" value="ECO:0007669"/>
    <property type="project" value="UniProtKB-EC"/>
</dbReference>
<evidence type="ECO:0000256" key="14">
    <source>
        <dbReference type="ARBA" id="ARBA00023125"/>
    </source>
</evidence>
<keyword evidence="13" id="KW-0239">DNA-directed DNA polymerase</keyword>
<dbReference type="Gene3D" id="2.40.50.140">
    <property type="entry name" value="Nucleic acid-binding proteins"/>
    <property type="match status" value="1"/>
</dbReference>
<dbReference type="CDD" id="cd07971">
    <property type="entry name" value="OBF_DNA_ligase_LigD"/>
    <property type="match status" value="1"/>
</dbReference>
<dbReference type="Pfam" id="PF04679">
    <property type="entry name" value="DNA_ligase_A_C"/>
    <property type="match status" value="1"/>
</dbReference>
<accession>A0A7C1T4Z2</accession>
<dbReference type="GO" id="GO:0003677">
    <property type="term" value="F:DNA binding"/>
    <property type="evidence" value="ECO:0007669"/>
    <property type="project" value="UniProtKB-KW"/>
</dbReference>
<keyword evidence="3 23" id="KW-0436">Ligase</keyword>
<evidence type="ECO:0000256" key="20">
    <source>
        <dbReference type="ARBA" id="ARBA00034003"/>
    </source>
</evidence>
<dbReference type="Pfam" id="PF21686">
    <property type="entry name" value="LigD_Prim-Pol"/>
    <property type="match status" value="1"/>
</dbReference>
<dbReference type="AlphaFoldDB" id="A0A7C1T4Z2"/>
<keyword evidence="17" id="KW-0464">Manganese</keyword>
<dbReference type="PANTHER" id="PTHR42705">
    <property type="entry name" value="BIFUNCTIONAL NON-HOMOLOGOUS END JOINING PROTEIN LIGD"/>
    <property type="match status" value="1"/>
</dbReference>
<evidence type="ECO:0000256" key="2">
    <source>
        <dbReference type="ARBA" id="ARBA00012727"/>
    </source>
</evidence>
<evidence type="ECO:0000256" key="7">
    <source>
        <dbReference type="ARBA" id="ARBA00022723"/>
    </source>
</evidence>
<keyword evidence="16" id="KW-0234">DNA repair</keyword>
<evidence type="ECO:0000256" key="19">
    <source>
        <dbReference type="ARBA" id="ARBA00029943"/>
    </source>
</evidence>
<dbReference type="InterPro" id="IPR014146">
    <property type="entry name" value="LigD_ligase_dom"/>
</dbReference>
<evidence type="ECO:0000313" key="23">
    <source>
        <dbReference type="EMBL" id="HEB44566.1"/>
    </source>
</evidence>
<comment type="cofactor">
    <cofactor evidence="1">
        <name>Mn(2+)</name>
        <dbReference type="ChEBI" id="CHEBI:29035"/>
    </cofactor>
</comment>
<feature type="compositionally biased region" description="Basic and acidic residues" evidence="21">
    <location>
        <begin position="1"/>
        <end position="20"/>
    </location>
</feature>
<dbReference type="NCBIfam" id="TIGR02778">
    <property type="entry name" value="ligD_pol"/>
    <property type="match status" value="1"/>
</dbReference>
<protein>
    <recommendedName>
        <fullName evidence="2">DNA ligase (ATP)</fullName>
        <ecNumber evidence="2">6.5.1.1</ecNumber>
    </recommendedName>
    <alternativeName>
        <fullName evidence="19">NHEJ DNA polymerase</fullName>
    </alternativeName>
</protein>
<dbReference type="SUPFAM" id="SSF56091">
    <property type="entry name" value="DNA ligase/mRNA capping enzyme, catalytic domain"/>
    <property type="match status" value="1"/>
</dbReference>
<dbReference type="InterPro" id="IPR014145">
    <property type="entry name" value="LigD_pol_dom"/>
</dbReference>
<gene>
    <name evidence="23" type="primary">ligD</name>
    <name evidence="23" type="ORF">ENP70_12925</name>
</gene>
<evidence type="ECO:0000256" key="17">
    <source>
        <dbReference type="ARBA" id="ARBA00023211"/>
    </source>
</evidence>
<dbReference type="NCBIfam" id="TIGR02777">
    <property type="entry name" value="LigD_PE_dom"/>
    <property type="match status" value="1"/>
</dbReference>
<dbReference type="InterPro" id="IPR012340">
    <property type="entry name" value="NA-bd_OB-fold"/>
</dbReference>
<evidence type="ECO:0000256" key="11">
    <source>
        <dbReference type="ARBA" id="ARBA00022839"/>
    </source>
</evidence>
<keyword evidence="12" id="KW-0067">ATP-binding</keyword>
<dbReference type="CDD" id="cd04862">
    <property type="entry name" value="PaeLigD_Pol_like"/>
    <property type="match status" value="1"/>
</dbReference>
<reference evidence="23" key="1">
    <citation type="journal article" date="2020" name="mSystems">
        <title>Genome- and Community-Level Interaction Insights into Carbon Utilization and Element Cycling Functions of Hydrothermarchaeota in Hydrothermal Sediment.</title>
        <authorList>
            <person name="Zhou Z."/>
            <person name="Liu Y."/>
            <person name="Xu W."/>
            <person name="Pan J."/>
            <person name="Luo Z.H."/>
            <person name="Li M."/>
        </authorList>
    </citation>
    <scope>NUCLEOTIDE SEQUENCE [LARGE SCALE GENOMIC DNA]</scope>
    <source>
        <strain evidence="23">SpSt-243</strain>
    </source>
</reference>
<feature type="region of interest" description="Disordered" evidence="21">
    <location>
        <begin position="188"/>
        <end position="224"/>
    </location>
</feature>
<keyword evidence="6" id="KW-0540">Nuclease</keyword>
<evidence type="ECO:0000256" key="5">
    <source>
        <dbReference type="ARBA" id="ARBA00022695"/>
    </source>
</evidence>
<dbReference type="GO" id="GO:0005524">
    <property type="term" value="F:ATP binding"/>
    <property type="evidence" value="ECO:0007669"/>
    <property type="project" value="UniProtKB-KW"/>
</dbReference>
<dbReference type="Gene3D" id="3.30.1490.70">
    <property type="match status" value="1"/>
</dbReference>
<evidence type="ECO:0000256" key="8">
    <source>
        <dbReference type="ARBA" id="ARBA00022741"/>
    </source>
</evidence>
<evidence type="ECO:0000256" key="4">
    <source>
        <dbReference type="ARBA" id="ARBA00022679"/>
    </source>
</evidence>
<dbReference type="GO" id="GO:0006310">
    <property type="term" value="P:DNA recombination"/>
    <property type="evidence" value="ECO:0007669"/>
    <property type="project" value="UniProtKB-KW"/>
</dbReference>
<evidence type="ECO:0000256" key="13">
    <source>
        <dbReference type="ARBA" id="ARBA00022932"/>
    </source>
</evidence>
<dbReference type="CDD" id="cd07906">
    <property type="entry name" value="Adenylation_DNA_ligase_LigD_LigC"/>
    <property type="match status" value="1"/>
</dbReference>
<keyword evidence="14" id="KW-0238">DNA-binding</keyword>
<dbReference type="GO" id="GO:0006281">
    <property type="term" value="P:DNA repair"/>
    <property type="evidence" value="ECO:0007669"/>
    <property type="project" value="UniProtKB-KW"/>
</dbReference>
<name>A0A7C1T4Z2_9HYPH</name>
<keyword evidence="7" id="KW-0479">Metal-binding</keyword>
<dbReference type="NCBIfam" id="NF004628">
    <property type="entry name" value="PRK05972.1"/>
    <property type="match status" value="1"/>
</dbReference>
<dbReference type="NCBIfam" id="TIGR02776">
    <property type="entry name" value="NHEJ_ligase_prk"/>
    <property type="match status" value="1"/>
</dbReference>
<dbReference type="EC" id="6.5.1.1" evidence="2"/>
<evidence type="ECO:0000259" key="22">
    <source>
        <dbReference type="PROSITE" id="PS50160"/>
    </source>
</evidence>
<dbReference type="InterPro" id="IPR052171">
    <property type="entry name" value="NHEJ_LigD"/>
</dbReference>
<keyword evidence="10" id="KW-0378">Hydrolase</keyword>
<dbReference type="InterPro" id="IPR014143">
    <property type="entry name" value="NHEJ_ligase_prk"/>
</dbReference>
<feature type="region of interest" description="Disordered" evidence="21">
    <location>
        <begin position="540"/>
        <end position="559"/>
    </location>
</feature>
<dbReference type="GO" id="GO:0046872">
    <property type="term" value="F:metal ion binding"/>
    <property type="evidence" value="ECO:0007669"/>
    <property type="project" value="UniProtKB-KW"/>
</dbReference>
<keyword evidence="8" id="KW-0547">Nucleotide-binding</keyword>
<proteinExistence type="predicted"/>